<proteinExistence type="predicted"/>
<comment type="caution">
    <text evidence="1">The sequence shown here is derived from an EMBL/GenBank/DDBJ whole genome shotgun (WGS) entry which is preliminary data.</text>
</comment>
<evidence type="ECO:0000313" key="2">
    <source>
        <dbReference type="Proteomes" id="UP001060085"/>
    </source>
</evidence>
<sequence length="596" mass="67922">MDMESKNSQVLSFCSSNLIETPHPHWLSENVEGVNMGIKRMLEIVEQVDDSSDEKTEIYFQKRPELISLIKEINYKYQFLAVQYDHLADELHGKVSPALQTQKPSSAVFHTCRDNPFITPDLKLGVHKIEPQAIAFDFSLSSGSSSSNVSAKEDSESSLPPSSDSDTESCNSSPYNDSNSKSRISGEASSKLDTAHDTSMVRDNLEYDGQLRILKEKLRLSEVEISRLKSENEIKTSVAMSNLKAELERAIAEVKVRDEDLELEKRKVSELQMQLVGLETTVVDYGFKIETLMKELKLTSVKLDISEGELANLKQEISKEISQLQSDLELSKQDSTSLKANLASEKMQVQELQERITRYAGDVSDRDCKIKKLTAALQEALRNSESEKAQFQSHNCSLLEKLTLLEARCAESEDQIELLEIEIKKSQASNVEMEARYEAHEIIWQDDIEELKALLNDKDARLESINKSFDELKLKYDMLMAEKDWLIAKLQTLNAELCSRDIRIQQLEAEMDQLKLQHAETTNVSECAFKLTNELRMKVESLENEVERQASIISDRAEEKREAIRQLCLSLDHYRSGYQELREAYIGQRRRSIIAS</sequence>
<evidence type="ECO:0000313" key="1">
    <source>
        <dbReference type="EMBL" id="KAI5670357.1"/>
    </source>
</evidence>
<keyword evidence="2" id="KW-1185">Reference proteome</keyword>
<protein>
    <submittedName>
        <fullName evidence="1">Uncharacterized protein</fullName>
    </submittedName>
</protein>
<reference evidence="2" key="1">
    <citation type="journal article" date="2023" name="Nat. Plants">
        <title>Single-cell RNA sequencing provides a high-resolution roadmap for understanding the multicellular compartmentation of specialized metabolism.</title>
        <authorList>
            <person name="Sun S."/>
            <person name="Shen X."/>
            <person name="Li Y."/>
            <person name="Li Y."/>
            <person name="Wang S."/>
            <person name="Li R."/>
            <person name="Zhang H."/>
            <person name="Shen G."/>
            <person name="Guo B."/>
            <person name="Wei J."/>
            <person name="Xu J."/>
            <person name="St-Pierre B."/>
            <person name="Chen S."/>
            <person name="Sun C."/>
        </authorList>
    </citation>
    <scope>NUCLEOTIDE SEQUENCE [LARGE SCALE GENOMIC DNA]</scope>
</reference>
<name>A0ACC0BCK7_CATRO</name>
<dbReference type="Proteomes" id="UP001060085">
    <property type="component" value="Linkage Group LG03"/>
</dbReference>
<organism evidence="1 2">
    <name type="scientific">Catharanthus roseus</name>
    <name type="common">Madagascar periwinkle</name>
    <name type="synonym">Vinca rosea</name>
    <dbReference type="NCBI Taxonomy" id="4058"/>
    <lineage>
        <taxon>Eukaryota</taxon>
        <taxon>Viridiplantae</taxon>
        <taxon>Streptophyta</taxon>
        <taxon>Embryophyta</taxon>
        <taxon>Tracheophyta</taxon>
        <taxon>Spermatophyta</taxon>
        <taxon>Magnoliopsida</taxon>
        <taxon>eudicotyledons</taxon>
        <taxon>Gunneridae</taxon>
        <taxon>Pentapetalae</taxon>
        <taxon>asterids</taxon>
        <taxon>lamiids</taxon>
        <taxon>Gentianales</taxon>
        <taxon>Apocynaceae</taxon>
        <taxon>Rauvolfioideae</taxon>
        <taxon>Vinceae</taxon>
        <taxon>Catharanthinae</taxon>
        <taxon>Catharanthus</taxon>
    </lineage>
</organism>
<accession>A0ACC0BCK7</accession>
<dbReference type="EMBL" id="CM044703">
    <property type="protein sequence ID" value="KAI5670357.1"/>
    <property type="molecule type" value="Genomic_DNA"/>
</dbReference>
<gene>
    <name evidence="1" type="ORF">M9H77_10721</name>
</gene>